<dbReference type="EMBL" id="FNDT01000001">
    <property type="protein sequence ID" value="SDH42138.1"/>
    <property type="molecule type" value="Genomic_DNA"/>
</dbReference>
<dbReference type="STRING" id="335973.SAMN04488693_101198"/>
<feature type="transmembrane region" description="Helical" evidence="9">
    <location>
        <begin position="7"/>
        <end position="28"/>
    </location>
</feature>
<dbReference type="PANTHER" id="PTHR35011">
    <property type="entry name" value="2,3-DIKETO-L-GULONATE TRAP TRANSPORTER SMALL PERMEASE PROTEIN YIAM"/>
    <property type="match status" value="1"/>
</dbReference>
<keyword evidence="5 9" id="KW-0812">Transmembrane</keyword>
<evidence type="ECO:0000256" key="2">
    <source>
        <dbReference type="ARBA" id="ARBA00022448"/>
    </source>
</evidence>
<evidence type="ECO:0000256" key="7">
    <source>
        <dbReference type="ARBA" id="ARBA00023136"/>
    </source>
</evidence>
<dbReference type="InterPro" id="IPR055348">
    <property type="entry name" value="DctQ"/>
</dbReference>
<feature type="domain" description="Tripartite ATP-independent periplasmic transporters DctQ component" evidence="10">
    <location>
        <begin position="19"/>
        <end position="146"/>
    </location>
</feature>
<evidence type="ECO:0000256" key="4">
    <source>
        <dbReference type="ARBA" id="ARBA00022519"/>
    </source>
</evidence>
<feature type="transmembrane region" description="Helical" evidence="9">
    <location>
        <begin position="43"/>
        <end position="61"/>
    </location>
</feature>
<gene>
    <name evidence="11" type="ORF">SAMN04488693_101198</name>
</gene>
<dbReference type="RefSeq" id="WP_217636711.1">
    <property type="nucleotide sequence ID" value="NZ_FNDT01000001.1"/>
</dbReference>
<evidence type="ECO:0000256" key="6">
    <source>
        <dbReference type="ARBA" id="ARBA00022989"/>
    </source>
</evidence>
<accession>A0A1G8C9R5</accession>
<sequence length="169" mass="18474">MDAINHTVGVVLALMLAIMTVLITWQVFARFVVGDSLTFSEEVSRFLMIWLTLLGAAYAVRRGTLLAVEILPDLLKGLAWKVVKIAAHALSLVFYIILIVYGWEIASTVSYQRAPATGVSMMWPMLALSVGGLLMLLNTFVLMIEELAPDIQGTEHAPKGLEGITEGEI</sequence>
<dbReference type="AlphaFoldDB" id="A0A1G8C9R5"/>
<dbReference type="Pfam" id="PF04290">
    <property type="entry name" value="DctQ"/>
    <property type="match status" value="1"/>
</dbReference>
<name>A0A1G8C9R5_9MICC</name>
<comment type="similarity">
    <text evidence="8">Belongs to the TRAP transporter small permease family.</text>
</comment>
<dbReference type="GO" id="GO:0015740">
    <property type="term" value="P:C4-dicarboxylate transport"/>
    <property type="evidence" value="ECO:0007669"/>
    <property type="project" value="TreeGrafter"/>
</dbReference>
<keyword evidence="7 9" id="KW-0472">Membrane</keyword>
<keyword evidence="2" id="KW-0813">Transport</keyword>
<dbReference type="GO" id="GO:0005886">
    <property type="term" value="C:plasma membrane"/>
    <property type="evidence" value="ECO:0007669"/>
    <property type="project" value="UniProtKB-SubCell"/>
</dbReference>
<evidence type="ECO:0000256" key="9">
    <source>
        <dbReference type="SAM" id="Phobius"/>
    </source>
</evidence>
<feature type="transmembrane region" description="Helical" evidence="9">
    <location>
        <begin position="82"/>
        <end position="103"/>
    </location>
</feature>
<keyword evidence="3" id="KW-1003">Cell membrane</keyword>
<protein>
    <submittedName>
        <fullName evidence="11">TRAP-type C4-dicarboxylate transport system, small permease component</fullName>
    </submittedName>
</protein>
<evidence type="ECO:0000313" key="11">
    <source>
        <dbReference type="EMBL" id="SDH42138.1"/>
    </source>
</evidence>
<organism evidence="11 12">
    <name type="scientific">Arthrobacter subterraneus</name>
    <dbReference type="NCBI Taxonomy" id="335973"/>
    <lineage>
        <taxon>Bacteria</taxon>
        <taxon>Bacillati</taxon>
        <taxon>Actinomycetota</taxon>
        <taxon>Actinomycetes</taxon>
        <taxon>Micrococcales</taxon>
        <taxon>Micrococcaceae</taxon>
        <taxon>Arthrobacter</taxon>
    </lineage>
</organism>
<dbReference type="Proteomes" id="UP000199258">
    <property type="component" value="Unassembled WGS sequence"/>
</dbReference>
<keyword evidence="6 9" id="KW-1133">Transmembrane helix</keyword>
<evidence type="ECO:0000256" key="8">
    <source>
        <dbReference type="ARBA" id="ARBA00038436"/>
    </source>
</evidence>
<evidence type="ECO:0000259" key="10">
    <source>
        <dbReference type="Pfam" id="PF04290"/>
    </source>
</evidence>
<evidence type="ECO:0000256" key="5">
    <source>
        <dbReference type="ARBA" id="ARBA00022692"/>
    </source>
</evidence>
<comment type="subcellular location">
    <subcellularLocation>
        <location evidence="1">Cell inner membrane</location>
        <topology evidence="1">Multi-pass membrane protein</topology>
    </subcellularLocation>
</comment>
<evidence type="ECO:0000313" key="12">
    <source>
        <dbReference type="Proteomes" id="UP000199258"/>
    </source>
</evidence>
<reference evidence="11 12" key="1">
    <citation type="submission" date="2016-10" db="EMBL/GenBank/DDBJ databases">
        <authorList>
            <person name="de Groot N.N."/>
        </authorList>
    </citation>
    <scope>NUCLEOTIDE SEQUENCE [LARGE SCALE GENOMIC DNA]</scope>
    <source>
        <strain evidence="11 12">NP_1H</strain>
    </source>
</reference>
<proteinExistence type="inferred from homology"/>
<keyword evidence="4" id="KW-0997">Cell inner membrane</keyword>
<dbReference type="InterPro" id="IPR007387">
    <property type="entry name" value="TRAP_DctQ"/>
</dbReference>
<evidence type="ECO:0000256" key="1">
    <source>
        <dbReference type="ARBA" id="ARBA00004429"/>
    </source>
</evidence>
<dbReference type="PANTHER" id="PTHR35011:SF11">
    <property type="entry name" value="TRAP TRANSPORTER SMALL PERMEASE PROTEIN"/>
    <property type="match status" value="1"/>
</dbReference>
<feature type="transmembrane region" description="Helical" evidence="9">
    <location>
        <begin position="123"/>
        <end position="144"/>
    </location>
</feature>
<evidence type="ECO:0000256" key="3">
    <source>
        <dbReference type="ARBA" id="ARBA00022475"/>
    </source>
</evidence>
<dbReference type="GO" id="GO:0022857">
    <property type="term" value="F:transmembrane transporter activity"/>
    <property type="evidence" value="ECO:0007669"/>
    <property type="project" value="TreeGrafter"/>
</dbReference>
<keyword evidence="12" id="KW-1185">Reference proteome</keyword>